<evidence type="ECO:0000313" key="21">
    <source>
        <dbReference type="Proteomes" id="UP000319731"/>
    </source>
</evidence>
<dbReference type="CDD" id="cd07011">
    <property type="entry name" value="cupin_PMI_type_I_N"/>
    <property type="match status" value="1"/>
</dbReference>
<evidence type="ECO:0000256" key="4">
    <source>
        <dbReference type="ARBA" id="ARBA00004666"/>
    </source>
</evidence>
<dbReference type="GO" id="GO:0005829">
    <property type="term" value="C:cytosol"/>
    <property type="evidence" value="ECO:0007669"/>
    <property type="project" value="TreeGrafter"/>
</dbReference>
<keyword evidence="8" id="KW-0479">Metal-binding</keyword>
<dbReference type="InterPro" id="IPR046458">
    <property type="entry name" value="PMI_typeI_hel"/>
</dbReference>
<dbReference type="PANTHER" id="PTHR10309:SF0">
    <property type="entry name" value="MANNOSE-6-PHOSPHATE ISOMERASE"/>
    <property type="match status" value="1"/>
</dbReference>
<dbReference type="GO" id="GO:0009298">
    <property type="term" value="P:GDP-mannose biosynthetic process"/>
    <property type="evidence" value="ECO:0007669"/>
    <property type="project" value="UniProtKB-UniPathway"/>
</dbReference>
<dbReference type="InterPro" id="IPR001650">
    <property type="entry name" value="Helicase_C-like"/>
</dbReference>
<feature type="region of interest" description="Disordered" evidence="18">
    <location>
        <begin position="1613"/>
        <end position="1713"/>
    </location>
</feature>
<dbReference type="GeneID" id="42005217"/>
<keyword evidence="10" id="KW-0378">Hydrolase</keyword>
<comment type="similarity">
    <text evidence="5 16">Belongs to the mannose-6-phosphate isomerase type 1 family.</text>
</comment>
<evidence type="ECO:0000256" key="12">
    <source>
        <dbReference type="ARBA" id="ARBA00022840"/>
    </source>
</evidence>
<protein>
    <recommendedName>
        <fullName evidence="7">Mannose-6-phosphate isomerase</fullName>
        <ecNumber evidence="6">5.3.1.8</ecNumber>
    </recommendedName>
    <alternativeName>
        <fullName evidence="14">Phosphohexomutase</fullName>
    </alternativeName>
    <alternativeName>
        <fullName evidence="15">Phosphomannose isomerase</fullName>
    </alternativeName>
</protein>
<evidence type="ECO:0000256" key="8">
    <source>
        <dbReference type="ARBA" id="ARBA00022723"/>
    </source>
</evidence>
<dbReference type="Pfam" id="PF20512">
    <property type="entry name" value="PMI_typeI_hel"/>
    <property type="match status" value="1"/>
</dbReference>
<comment type="catalytic activity">
    <reaction evidence="1">
        <text>D-mannose 6-phosphate = D-fructose 6-phosphate</text>
        <dbReference type="Rhea" id="RHEA:12356"/>
        <dbReference type="ChEBI" id="CHEBI:58735"/>
        <dbReference type="ChEBI" id="CHEBI:61527"/>
        <dbReference type="EC" id="5.3.1.8"/>
    </reaction>
</comment>
<dbReference type="InterPro" id="IPR014710">
    <property type="entry name" value="RmlC-like_jellyroll"/>
</dbReference>
<dbReference type="GO" id="GO:0005975">
    <property type="term" value="P:carbohydrate metabolic process"/>
    <property type="evidence" value="ECO:0007669"/>
    <property type="project" value="InterPro"/>
</dbReference>
<dbReference type="Pfam" id="PF00271">
    <property type="entry name" value="Helicase_C"/>
    <property type="match status" value="1"/>
</dbReference>
<evidence type="ECO:0000256" key="13">
    <source>
        <dbReference type="ARBA" id="ARBA00023235"/>
    </source>
</evidence>
<evidence type="ECO:0000256" key="6">
    <source>
        <dbReference type="ARBA" id="ARBA00011956"/>
    </source>
</evidence>
<evidence type="ECO:0000256" key="17">
    <source>
        <dbReference type="SAM" id="Coils"/>
    </source>
</evidence>
<dbReference type="InterPro" id="IPR049730">
    <property type="entry name" value="SNF2/RAD54-like_C"/>
</dbReference>
<keyword evidence="9" id="KW-0547">Nucleotide-binding</keyword>
<keyword evidence="17" id="KW-0175">Coiled coil</keyword>
<comment type="function">
    <text evidence="3">Involved in the synthesis of the GDP-mannose and dolichol-phosphate-mannose required for a number of critical mannosyl transfer reactions.</text>
</comment>
<dbReference type="STRING" id="1806994.A0A507BVS3"/>
<dbReference type="Gene3D" id="3.40.50.10810">
    <property type="entry name" value="Tandem AAA-ATPase domain"/>
    <property type="match status" value="1"/>
</dbReference>
<evidence type="ECO:0000256" key="7">
    <source>
        <dbReference type="ARBA" id="ARBA00018236"/>
    </source>
</evidence>
<evidence type="ECO:0000256" key="9">
    <source>
        <dbReference type="ARBA" id="ARBA00022741"/>
    </source>
</evidence>
<evidence type="ECO:0000256" key="3">
    <source>
        <dbReference type="ARBA" id="ARBA00002564"/>
    </source>
</evidence>
<dbReference type="Proteomes" id="UP000319731">
    <property type="component" value="Unassembled WGS sequence"/>
</dbReference>
<dbReference type="NCBIfam" id="TIGR00218">
    <property type="entry name" value="manA"/>
    <property type="match status" value="1"/>
</dbReference>
<dbReference type="InterPro" id="IPR046456">
    <property type="entry name" value="PMI_typeI_C"/>
</dbReference>
<evidence type="ECO:0000259" key="19">
    <source>
        <dbReference type="PROSITE" id="PS51194"/>
    </source>
</evidence>
<dbReference type="InterPro" id="IPR027417">
    <property type="entry name" value="P-loop_NTPase"/>
</dbReference>
<dbReference type="PROSITE" id="PS00965">
    <property type="entry name" value="PMI_I_1"/>
    <property type="match status" value="1"/>
</dbReference>
<dbReference type="GO" id="GO:0008270">
    <property type="term" value="F:zinc ion binding"/>
    <property type="evidence" value="ECO:0007669"/>
    <property type="project" value="InterPro"/>
</dbReference>
<keyword evidence="13 20" id="KW-0413">Isomerase</keyword>
<evidence type="ECO:0000256" key="18">
    <source>
        <dbReference type="SAM" id="MobiDB-lite"/>
    </source>
</evidence>
<accession>A0A507BVS3</accession>
<dbReference type="UniPathway" id="UPA00126">
    <property type="reaction ID" value="UER00423"/>
</dbReference>
<feature type="compositionally biased region" description="Basic residues" evidence="18">
    <location>
        <begin position="1688"/>
        <end position="1705"/>
    </location>
</feature>
<dbReference type="SUPFAM" id="SSF52540">
    <property type="entry name" value="P-loop containing nucleoside triphosphate hydrolases"/>
    <property type="match status" value="2"/>
</dbReference>
<dbReference type="Gene3D" id="3.40.50.300">
    <property type="entry name" value="P-loop containing nucleotide triphosphate hydrolases"/>
    <property type="match status" value="1"/>
</dbReference>
<gene>
    <name evidence="20" type="primary">PMI40</name>
    <name evidence="20" type="ORF">SmJEL517_g03992</name>
</gene>
<evidence type="ECO:0000256" key="15">
    <source>
        <dbReference type="ARBA" id="ARBA00030762"/>
    </source>
</evidence>
<dbReference type="GO" id="GO:0004476">
    <property type="term" value="F:mannose-6-phosphate isomerase activity"/>
    <property type="evidence" value="ECO:0007669"/>
    <property type="project" value="UniProtKB-EC"/>
</dbReference>
<sequence>MAPSAAKYNAGDCPIARLQYEVQSYDWGKVGGESKVATLATSSDSFVLKPDTPYAELWMGTHPNGPSKVYATQKPLKDVLSASNLSWCYQAFDGDVPFLFKVLSIAKALSIQAHPDKALAKELHTKRPDLYKDPNHKPEMAVALTPFEAFIGFRPLPEIAHHLSIYPEFKSLVGTYVADSFTTAAASKSDVAGSRAALKELFAALMRSDPAQVSAQVAAVVARVGGKSAKKGSIDELVVRLNSQFPGDVGIFCAMMLNYLELQTGEAIYLAANEPHAYISGDCVECMAASDNVVRSGLTPKFKDVDTLINMLTYNNGPAESQILRGDPFRKHGKNTRLYDPPIEEFSVLQTSLAPGESEPYDEFDGPSILIVTEGSGSIEYRVEGMEGGSGKMDLQAGLVLFVGANVKITLSADTSSTTIYRAFYRFQYQCTEDSTESGDRPEKFKIPRSKNVAAQIPNVTKNAYAITRLEEIVRIVEEEKSSPHPHCLNVKAVQMPDYTQRGYIEAGLITIDLGSEPTGATDLEHWQEVTQEAIQSLKTGSNNEACRLLNHVSSLVRGKWAQFEYCRTGNNVHLKVWFRAQDEAHAESKRCEKAMKELIYPLLVSKKCDIPRSNEEPAPGILGIADIQDLSRSLQQVYSELKSPSLLPLASDGTLASHRKFYDAFAEDEMVSGIRTPPYAYQKRGISKMLRRELERGVIKHADILELPAVDGGSYYLQKSTGVVRKFLRAEEDSFEDVRGGVLCEDMGNGKTYMMLSLISSTRHQTAVPSSEDPTIKDRYYNPLKYDVTPFVAYHDKVPISHEEDEHDNERSGPLPLMALAAQAVLKHVPMSICKTRLPKAIWKRLEQCEVYFTRTVFASNRPMRSTRAVKEWRVHTSSATFVIVPETLIDQWISEFNKHVNDDVVRMLVIKDDDVIPNALILKRYHIILMGYSRFMKEDEKGGFDFLGIPRACRCPYIGSTRAVDCQCLAIFRNIYGSEELRYESPLVKVHALRLIIDEGHVVSEKHSRVVSMAKKLSVERKWICSGTPLPNMAVLNREREIVEKLDLEKLGGILDFLDLRPYCDVSRKGIKGCFRDVIMRPVLNKSTTAYALLESLLENIMIRSRTEDVERDVTLPPLYERVVSLRLTRLQAQTYNYYVAMAALNAVLSEREHQDYLLHPQNRRHRKVTVDNIIECSFWRPVTGVDGIVEDLNAAIENGQEGLSKGGKYSDDDRALLQKTVDLLIQAREDTQFVIQQNPSEVKYYIQGCSEEIKEKYPTFEVSGMDNVSLADGDVLEEMRKYYMDLDKKLLVSDDAKMDLDEPDIDDVPNLELQASPISSSSSSPTLSNIPLNFGASSSSSIMTYNSDVSDETRRLGAKITSTASSKLTYLANSILKYSSTDKILIYSNVHNEVAFLHQFCRLARIPCLLYHRRGMTVDERSKNIALFQTSDFVRVMLMDIRIGAYGIDLSTASRVYFTSPIWQPDVERQAIKRAHRIGCKKPVYIETLVASHSLEEEILSIRSGMSATKSTSKSVYDDGLRTKLLEIFKYIDYDKTDTVELFETPIPAFPKATPPRKMVVDEEGDMDVTGGGGSSSHSNDPLRDFAGVDLYDPNVPLLGFRAMWVNSHGNQSDDEDSEDGLDIVNGGGVGDSSGNVVLSQRDPKSIKPGQMYLVGGAHTDQEDRTKSPRKRPQTMIDGTITAHLPKRRRTTIPLKPRKKKAAGSPKKTAGGMDIVRRAFLDSSDKRKQQLEAEAQASQLQAEAENTVELEDTLDHHVDDGGKEVLESVDEVGGGKRVRFADELAPRLERRRVKFADEEELDV</sequence>
<evidence type="ECO:0000256" key="5">
    <source>
        <dbReference type="ARBA" id="ARBA00010772"/>
    </source>
</evidence>
<dbReference type="SUPFAM" id="SSF51182">
    <property type="entry name" value="RmlC-like cupins"/>
    <property type="match status" value="1"/>
</dbReference>
<organism evidence="20 21">
    <name type="scientific">Synchytrium microbalum</name>
    <dbReference type="NCBI Taxonomy" id="1806994"/>
    <lineage>
        <taxon>Eukaryota</taxon>
        <taxon>Fungi</taxon>
        <taxon>Fungi incertae sedis</taxon>
        <taxon>Chytridiomycota</taxon>
        <taxon>Chytridiomycota incertae sedis</taxon>
        <taxon>Chytridiomycetes</taxon>
        <taxon>Synchytriales</taxon>
        <taxon>Synchytriaceae</taxon>
        <taxon>Synchytrium</taxon>
    </lineage>
</organism>
<evidence type="ECO:0000256" key="11">
    <source>
        <dbReference type="ARBA" id="ARBA00022833"/>
    </source>
</evidence>
<feature type="coiled-coil region" evidence="17">
    <location>
        <begin position="1724"/>
        <end position="1751"/>
    </location>
</feature>
<dbReference type="Pfam" id="PF20511">
    <property type="entry name" value="PMI_typeI_cat"/>
    <property type="match status" value="1"/>
</dbReference>
<evidence type="ECO:0000256" key="16">
    <source>
        <dbReference type="RuleBase" id="RU004189"/>
    </source>
</evidence>
<keyword evidence="21" id="KW-1185">Reference proteome</keyword>
<dbReference type="InterPro" id="IPR011051">
    <property type="entry name" value="RmlC_Cupin_sf"/>
</dbReference>
<dbReference type="InterPro" id="IPR046457">
    <property type="entry name" value="PMI_typeI_cat"/>
</dbReference>
<dbReference type="InterPro" id="IPR001250">
    <property type="entry name" value="Man6P_Isoase-1"/>
</dbReference>
<dbReference type="InterPro" id="IPR038718">
    <property type="entry name" value="SNF2-like_sf"/>
</dbReference>
<feature type="compositionally biased region" description="Acidic residues" evidence="18">
    <location>
        <begin position="1616"/>
        <end position="1625"/>
    </location>
</feature>
<proteinExistence type="inferred from homology"/>
<keyword evidence="12" id="KW-0067">ATP-binding</keyword>
<dbReference type="SMART" id="SM00487">
    <property type="entry name" value="DEXDc"/>
    <property type="match status" value="1"/>
</dbReference>
<dbReference type="Gene3D" id="2.60.120.10">
    <property type="entry name" value="Jelly Rolls"/>
    <property type="match status" value="2"/>
</dbReference>
<dbReference type="CDD" id="cd18793">
    <property type="entry name" value="SF2_C_SNF"/>
    <property type="match status" value="1"/>
</dbReference>
<dbReference type="InterPro" id="IPR018050">
    <property type="entry name" value="Pmannose_isomerase-type1_CS"/>
</dbReference>
<dbReference type="PRINTS" id="PR00714">
    <property type="entry name" value="MAN6PISMRASE"/>
</dbReference>
<keyword evidence="11" id="KW-0862">Zinc</keyword>
<reference evidence="20 21" key="1">
    <citation type="journal article" date="2019" name="Sci. Rep.">
        <title>Comparative genomics of chytrid fungi reveal insights into the obligate biotrophic and pathogenic lifestyle of Synchytrium endobioticum.</title>
        <authorList>
            <person name="van de Vossenberg B.T.L.H."/>
            <person name="Warris S."/>
            <person name="Nguyen H.D.T."/>
            <person name="van Gent-Pelzer M.P.E."/>
            <person name="Joly D.L."/>
            <person name="van de Geest H.C."/>
            <person name="Bonants P.J.M."/>
            <person name="Smith D.S."/>
            <person name="Levesque C.A."/>
            <person name="van der Lee T.A.J."/>
        </authorList>
    </citation>
    <scope>NUCLEOTIDE SEQUENCE [LARGE SCALE GENOMIC DNA]</scope>
    <source>
        <strain evidence="20 21">JEL517</strain>
    </source>
</reference>
<evidence type="ECO:0000256" key="10">
    <source>
        <dbReference type="ARBA" id="ARBA00022801"/>
    </source>
</evidence>
<evidence type="ECO:0000256" key="1">
    <source>
        <dbReference type="ARBA" id="ARBA00000757"/>
    </source>
</evidence>
<dbReference type="InterPro" id="IPR014001">
    <property type="entry name" value="Helicase_ATP-bd"/>
</dbReference>
<dbReference type="SMART" id="SM00490">
    <property type="entry name" value="HELICc"/>
    <property type="match status" value="1"/>
</dbReference>
<dbReference type="GO" id="GO:0016787">
    <property type="term" value="F:hydrolase activity"/>
    <property type="evidence" value="ECO:0007669"/>
    <property type="project" value="UniProtKB-KW"/>
</dbReference>
<evidence type="ECO:0000313" key="20">
    <source>
        <dbReference type="EMBL" id="TPX32967.1"/>
    </source>
</evidence>
<dbReference type="Gene3D" id="1.10.441.10">
    <property type="entry name" value="Phosphomannose Isomerase, domain 2"/>
    <property type="match status" value="1"/>
</dbReference>
<dbReference type="PANTHER" id="PTHR10309">
    <property type="entry name" value="MANNOSE-6-PHOSPHATE ISOMERASE"/>
    <property type="match status" value="1"/>
</dbReference>
<feature type="domain" description="Helicase C-terminal" evidence="19">
    <location>
        <begin position="1373"/>
        <end position="1532"/>
    </location>
</feature>
<dbReference type="InterPro" id="IPR000330">
    <property type="entry name" value="SNF2_N"/>
</dbReference>
<comment type="pathway">
    <text evidence="4">Nucleotide-sugar biosynthesis; GDP-alpha-D-mannose biosynthesis; alpha-D-mannose 1-phosphate from D-fructose 6-phosphate: step 1/2.</text>
</comment>
<evidence type="ECO:0000256" key="2">
    <source>
        <dbReference type="ARBA" id="ARBA00001947"/>
    </source>
</evidence>
<dbReference type="RefSeq" id="XP_031024062.1">
    <property type="nucleotide sequence ID" value="XM_031169920.1"/>
</dbReference>
<dbReference type="Pfam" id="PF00176">
    <property type="entry name" value="SNF2-rel_dom"/>
    <property type="match status" value="1"/>
</dbReference>
<dbReference type="InterPro" id="IPR016305">
    <property type="entry name" value="Mannose-6-P_Isomerase"/>
</dbReference>
<dbReference type="GO" id="GO:0005524">
    <property type="term" value="F:ATP binding"/>
    <property type="evidence" value="ECO:0007669"/>
    <property type="project" value="InterPro"/>
</dbReference>
<dbReference type="PROSITE" id="PS51194">
    <property type="entry name" value="HELICASE_CTER"/>
    <property type="match status" value="1"/>
</dbReference>
<dbReference type="EMBL" id="QEAO01000024">
    <property type="protein sequence ID" value="TPX32967.1"/>
    <property type="molecule type" value="Genomic_DNA"/>
</dbReference>
<dbReference type="Pfam" id="PF01238">
    <property type="entry name" value="PMI_typeI_C"/>
    <property type="match status" value="1"/>
</dbReference>
<comment type="caution">
    <text evidence="20">The sequence shown here is derived from an EMBL/GenBank/DDBJ whole genome shotgun (WGS) entry which is preliminary data.</text>
</comment>
<dbReference type="OrthoDB" id="6605218at2759"/>
<evidence type="ECO:0000256" key="14">
    <source>
        <dbReference type="ARBA" id="ARBA00029741"/>
    </source>
</evidence>
<dbReference type="EC" id="5.3.1.8" evidence="6"/>
<name>A0A507BVS3_9FUNG</name>
<comment type="cofactor">
    <cofactor evidence="2">
        <name>Zn(2+)</name>
        <dbReference type="ChEBI" id="CHEBI:29105"/>
    </cofactor>
</comment>